<dbReference type="InterPro" id="IPR039537">
    <property type="entry name" value="Retrotran_Ty1/copia-like"/>
</dbReference>
<evidence type="ECO:0000259" key="6">
    <source>
        <dbReference type="PROSITE" id="PS50994"/>
    </source>
</evidence>
<dbReference type="InterPro" id="IPR057670">
    <property type="entry name" value="SH3_retrovirus"/>
</dbReference>
<dbReference type="GO" id="GO:0004190">
    <property type="term" value="F:aspartic-type endopeptidase activity"/>
    <property type="evidence" value="ECO:0007669"/>
    <property type="project" value="UniProtKB-KW"/>
</dbReference>
<dbReference type="Proteomes" id="UP000075243">
    <property type="component" value="Chromosome 6"/>
</dbReference>
<reference evidence="7 8" key="1">
    <citation type="journal article" date="2012" name="Nat. Biotechnol.">
        <title>Draft genome sequence of pigeonpea (Cajanus cajan), an orphan legume crop of resource-poor farmers.</title>
        <authorList>
            <person name="Varshney R.K."/>
            <person name="Chen W."/>
            <person name="Li Y."/>
            <person name="Bharti A.K."/>
            <person name="Saxena R.K."/>
            <person name="Schlueter J.A."/>
            <person name="Donoghue M.T."/>
            <person name="Azam S."/>
            <person name="Fan G."/>
            <person name="Whaley A.M."/>
            <person name="Farmer A.D."/>
            <person name="Sheridan J."/>
            <person name="Iwata A."/>
            <person name="Tuteja R."/>
            <person name="Penmetsa R.V."/>
            <person name="Wu W."/>
            <person name="Upadhyaya H.D."/>
            <person name="Yang S.P."/>
            <person name="Shah T."/>
            <person name="Saxena K.B."/>
            <person name="Michael T."/>
            <person name="McCombie W.R."/>
            <person name="Yang B."/>
            <person name="Zhang G."/>
            <person name="Yang H."/>
            <person name="Wang J."/>
            <person name="Spillane C."/>
            <person name="Cook D.R."/>
            <person name="May G.D."/>
            <person name="Xu X."/>
            <person name="Jackson S.A."/>
        </authorList>
    </citation>
    <scope>NUCLEOTIDE SEQUENCE [LARGE SCALE GENOMIC DNA]</scope>
    <source>
        <strain evidence="8">cv. Asha</strain>
    </source>
</reference>
<evidence type="ECO:0000256" key="3">
    <source>
        <dbReference type="ARBA" id="ARBA00022750"/>
    </source>
</evidence>
<dbReference type="Pfam" id="PF22936">
    <property type="entry name" value="Pol_BBD"/>
    <property type="match status" value="1"/>
</dbReference>
<dbReference type="OMA" id="FANYITK"/>
<keyword evidence="8" id="KW-1185">Reference proteome</keyword>
<dbReference type="GO" id="GO:0006508">
    <property type="term" value="P:proteolysis"/>
    <property type="evidence" value="ECO:0007669"/>
    <property type="project" value="UniProtKB-KW"/>
</dbReference>
<feature type="region of interest" description="Disordered" evidence="5">
    <location>
        <begin position="816"/>
        <end position="918"/>
    </location>
</feature>
<dbReference type="PROSITE" id="PS50994">
    <property type="entry name" value="INTEGRASE"/>
    <property type="match status" value="1"/>
</dbReference>
<feature type="compositionally biased region" description="Basic residues" evidence="5">
    <location>
        <begin position="250"/>
        <end position="260"/>
    </location>
</feature>
<dbReference type="Pfam" id="PF07727">
    <property type="entry name" value="RVT_2"/>
    <property type="match status" value="1"/>
</dbReference>
<dbReference type="Pfam" id="PF13976">
    <property type="entry name" value="gag_pre-integrs"/>
    <property type="match status" value="1"/>
</dbReference>
<keyword evidence="4" id="KW-0378">Hydrolase</keyword>
<dbReference type="InterPro" id="IPR012337">
    <property type="entry name" value="RNaseH-like_sf"/>
</dbReference>
<dbReference type="Gene3D" id="3.30.420.10">
    <property type="entry name" value="Ribonuclease H-like superfamily/Ribonuclease H"/>
    <property type="match status" value="1"/>
</dbReference>
<feature type="compositionally biased region" description="Pro residues" evidence="5">
    <location>
        <begin position="302"/>
        <end position="313"/>
    </location>
</feature>
<dbReference type="InterPro" id="IPR043502">
    <property type="entry name" value="DNA/RNA_pol_sf"/>
</dbReference>
<dbReference type="InterPro" id="IPR036397">
    <property type="entry name" value="RNaseH_sf"/>
</dbReference>
<keyword evidence="3" id="KW-0064">Aspartyl protease</keyword>
<dbReference type="Pfam" id="PF25597">
    <property type="entry name" value="SH3_retrovirus"/>
    <property type="match status" value="1"/>
</dbReference>
<dbReference type="SUPFAM" id="SSF53098">
    <property type="entry name" value="Ribonuclease H-like"/>
    <property type="match status" value="1"/>
</dbReference>
<dbReference type="InterPro" id="IPR054722">
    <property type="entry name" value="PolX-like_BBD"/>
</dbReference>
<organism evidence="7 8">
    <name type="scientific">Cajanus cajan</name>
    <name type="common">Pigeon pea</name>
    <name type="synonym">Cajanus indicus</name>
    <dbReference type="NCBI Taxonomy" id="3821"/>
    <lineage>
        <taxon>Eukaryota</taxon>
        <taxon>Viridiplantae</taxon>
        <taxon>Streptophyta</taxon>
        <taxon>Embryophyta</taxon>
        <taxon>Tracheophyta</taxon>
        <taxon>Spermatophyta</taxon>
        <taxon>Magnoliopsida</taxon>
        <taxon>eudicotyledons</taxon>
        <taxon>Gunneridae</taxon>
        <taxon>Pentapetalae</taxon>
        <taxon>rosids</taxon>
        <taxon>fabids</taxon>
        <taxon>Fabales</taxon>
        <taxon>Fabaceae</taxon>
        <taxon>Papilionoideae</taxon>
        <taxon>50 kb inversion clade</taxon>
        <taxon>NPAAA clade</taxon>
        <taxon>indigoferoid/millettioid clade</taxon>
        <taxon>Phaseoleae</taxon>
        <taxon>Cajanus</taxon>
    </lineage>
</organism>
<gene>
    <name evidence="7" type="ORF">KK1_012799</name>
</gene>
<dbReference type="GO" id="GO:0015074">
    <property type="term" value="P:DNA integration"/>
    <property type="evidence" value="ECO:0007669"/>
    <property type="project" value="InterPro"/>
</dbReference>
<feature type="compositionally biased region" description="Low complexity" evidence="5">
    <location>
        <begin position="276"/>
        <end position="294"/>
    </location>
</feature>
<dbReference type="Gramene" id="C.cajan_12420.t">
    <property type="protein sequence ID" value="C.cajan_12420.t.cds1"/>
    <property type="gene ID" value="C.cajan_12420"/>
</dbReference>
<evidence type="ECO:0000313" key="8">
    <source>
        <dbReference type="Proteomes" id="UP000075243"/>
    </source>
</evidence>
<evidence type="ECO:0000256" key="2">
    <source>
        <dbReference type="ARBA" id="ARBA00022723"/>
    </source>
</evidence>
<dbReference type="PANTHER" id="PTHR42648:SF26">
    <property type="entry name" value="INTEGRASE CATALYTIC DOMAIN-CONTAINING PROTEIN"/>
    <property type="match status" value="1"/>
</dbReference>
<protein>
    <submittedName>
        <fullName evidence="7">Retrovirus-related Pol polyprotein from transposon TNT 1-94</fullName>
    </submittedName>
</protein>
<dbReference type="Pfam" id="PF14223">
    <property type="entry name" value="Retrotran_gag_2"/>
    <property type="match status" value="1"/>
</dbReference>
<dbReference type="GO" id="GO:0003676">
    <property type="term" value="F:nucleic acid binding"/>
    <property type="evidence" value="ECO:0007669"/>
    <property type="project" value="InterPro"/>
</dbReference>
<dbReference type="PANTHER" id="PTHR42648">
    <property type="entry name" value="TRANSPOSASE, PUTATIVE-RELATED"/>
    <property type="match status" value="1"/>
</dbReference>
<dbReference type="GO" id="GO:0046872">
    <property type="term" value="F:metal ion binding"/>
    <property type="evidence" value="ECO:0007669"/>
    <property type="project" value="UniProtKB-KW"/>
</dbReference>
<dbReference type="InterPro" id="IPR001584">
    <property type="entry name" value="Integrase_cat-core"/>
</dbReference>
<dbReference type="Pfam" id="PF00665">
    <property type="entry name" value="rve"/>
    <property type="match status" value="1"/>
</dbReference>
<name>A0A151THK7_CAJCA</name>
<feature type="compositionally biased region" description="Polar residues" evidence="5">
    <location>
        <begin position="879"/>
        <end position="911"/>
    </location>
</feature>
<dbReference type="InterPro" id="IPR013103">
    <property type="entry name" value="RVT_2"/>
</dbReference>
<proteinExistence type="predicted"/>
<dbReference type="EMBL" id="CM003608">
    <property type="protein sequence ID" value="KYP66503.1"/>
    <property type="molecule type" value="Genomic_DNA"/>
</dbReference>
<accession>A0A151THK7</accession>
<feature type="region of interest" description="Disordered" evidence="5">
    <location>
        <begin position="206"/>
        <end position="326"/>
    </location>
</feature>
<dbReference type="SUPFAM" id="SSF56672">
    <property type="entry name" value="DNA/RNA polymerases"/>
    <property type="match status" value="1"/>
</dbReference>
<dbReference type="InterPro" id="IPR025724">
    <property type="entry name" value="GAG-pre-integrase_dom"/>
</dbReference>
<keyword evidence="1" id="KW-0645">Protease</keyword>
<feature type="compositionally biased region" description="Basic and acidic residues" evidence="5">
    <location>
        <begin position="206"/>
        <end position="215"/>
    </location>
</feature>
<feature type="compositionally biased region" description="Polar residues" evidence="5">
    <location>
        <begin position="262"/>
        <end position="275"/>
    </location>
</feature>
<feature type="compositionally biased region" description="Low complexity" evidence="5">
    <location>
        <begin position="827"/>
        <end position="870"/>
    </location>
</feature>
<evidence type="ECO:0000256" key="4">
    <source>
        <dbReference type="ARBA" id="ARBA00022801"/>
    </source>
</evidence>
<sequence>MAEQPKYHPALTISNVKLLVPVTLDNEQALYHSWAALFTNLTRVHDLYDHLVPPTEPSVHAAYIAAKSEDPAMWKRLDAAILQWIYGTISPDLLLAILRRDDTAEGAWKRLEALFQDNKASRATHLEEEFTNATFEDHNSIDAYCTYLQSIADRLADVDAPVTNGRLVLRLTGSLPEAYSGTVDFIQNQEPLPSFDSCRSRLKMAERTTKARLARESIGSGQRQTAAMLAASNDSAPKRPSNGSPTNPKPRYHNKGKGKYKNSGQHASQPSGRPSQQQAWPTHQHQQSWPQWQPGWGGWTIPPCPFPTQPWQPRPNYASPKSSAGHGILGPKPQVFNAMTSSSLSPTPTYTPTDIEAAMHALSFSQPDGNYYMDTGATSHMTSDAGILSSYFNSSNKTHNIVVGSGHLIPIIGHGRTNLPPPHPPFLLNNVLHAPKLIKNLISVRKFTTDNWVSILFDPFGFSVHDLQTGTKLMRCNSVGDLYPLFPPSQATLSNPSVFTTMSRDIWHNRLGHPGNAIINSLRSNKFIECNKACQSFCSSCPIGKHVKLPFYDSSSYTVLPFDIIHSDLWTSPIASTSGHRYYILFLDDYSKFLWTFPIAKKSQVPHLFLSFHALVKTQFERSIKTFQCDNGTEYVNGTLKQFFDHNGLLYRLSCPHTSPQNGKAERHIRSINNIIRTILHHASMPLSFWHHALSMATYLLNILPSKVLNYLSPTQILYQGNPSYSDLRTFGCLCFPLFPSTTINKLQERSTPCVYLGPAPNHRGSKCYEISSGKIIICRHVRFVENEFPFSKVHKPKETDFDCFDASLPYFIHQKPQNTIPNPLPQNTQTAQSSSPSTSSRVNLASSNLPSPLSQPTSSTQTHSSPPSSRNIEEIPLQSATSPNLSNPSTIPHPTSTDPSSSQRITTRSANGIFKPNPKYFSNFHTATTPNISPIPKTPVSALHDQNWKNAMLDEFNALIDNKTWVLVPRPPNVNVIRSMWIFRHKHNADGSFERYKARLVGNGNTQQQGVDCDETFSPVVKPATIRTVLSIALSKSWPIHQMDVKNAFLHGHLNETVYMHQPMGFRNKEYPDHVCLLQKSLYGLKQAPRAWYQRFAAYVATIGFTNSKSDTSLFIYRNKSDIAYLLLYVDDIILTASSDRLRKYFMALLGSEFAMKDLGPLSYFLGISVTRHPHGLFLSQTQYAKTIIERAGMSNCSTCPTPVDTKPKLSANSATAFADPTKYRSLAGALQYLTFTRPDISYAVQQICLHMHAPTNEHMSALKRILRYLQGTLSHGLHLHNSSIDRLISYTDADWGGCPDTRRSTSGYCVFLGDNLISWSSKRQPTLSRSSAEAEYRGVANVVSDSCWLFLFTI</sequence>
<evidence type="ECO:0000256" key="1">
    <source>
        <dbReference type="ARBA" id="ARBA00022670"/>
    </source>
</evidence>
<evidence type="ECO:0000313" key="7">
    <source>
        <dbReference type="EMBL" id="KYP66503.1"/>
    </source>
</evidence>
<keyword evidence="2" id="KW-0479">Metal-binding</keyword>
<feature type="domain" description="Integrase catalytic" evidence="6">
    <location>
        <begin position="557"/>
        <end position="722"/>
    </location>
</feature>
<dbReference type="CDD" id="cd09272">
    <property type="entry name" value="RNase_HI_RT_Ty1"/>
    <property type="match status" value="1"/>
</dbReference>
<evidence type="ECO:0000256" key="5">
    <source>
        <dbReference type="SAM" id="MobiDB-lite"/>
    </source>
</evidence>